<dbReference type="Proteomes" id="UP000255529">
    <property type="component" value="Unassembled WGS sequence"/>
</dbReference>
<name>A0A380AV84_9GAMM</name>
<reference evidence="2 3" key="1">
    <citation type="submission" date="2018-06" db="EMBL/GenBank/DDBJ databases">
        <authorList>
            <consortium name="Pathogen Informatics"/>
            <person name="Doyle S."/>
        </authorList>
    </citation>
    <scope>NUCLEOTIDE SEQUENCE [LARGE SCALE GENOMIC DNA]</scope>
    <source>
        <strain evidence="2 3">NCTC11544</strain>
    </source>
</reference>
<proteinExistence type="predicted"/>
<evidence type="ECO:0000313" key="3">
    <source>
        <dbReference type="Proteomes" id="UP000255529"/>
    </source>
</evidence>
<feature type="region of interest" description="Disordered" evidence="1">
    <location>
        <begin position="115"/>
        <end position="145"/>
    </location>
</feature>
<evidence type="ECO:0000313" key="2">
    <source>
        <dbReference type="EMBL" id="SUI88274.1"/>
    </source>
</evidence>
<dbReference type="EMBL" id="UGYN01000002">
    <property type="protein sequence ID" value="SUI88274.1"/>
    <property type="molecule type" value="Genomic_DNA"/>
</dbReference>
<accession>A0A380AV84</accession>
<sequence length="145" mass="15436">MGQWRGCGKASSLTDAGAVQISVDNETWDTAFPAGFLVAGSETEFWIRVDPESLVEPDDGTYEYDFSVNQAAGGLSLYNVDHNLAHVTGTTQADQAGLELDVMCKVTDSSGTLALSGSVNGTWGEPEVQQGEPEEQQSKKSKSTK</sequence>
<gene>
    <name evidence="2" type="ORF">NCTC11544_05113</name>
</gene>
<evidence type="ECO:0000256" key="1">
    <source>
        <dbReference type="SAM" id="MobiDB-lite"/>
    </source>
</evidence>
<dbReference type="AlphaFoldDB" id="A0A380AV84"/>
<protein>
    <submittedName>
        <fullName evidence="2">Uncharacterized protein</fullName>
    </submittedName>
</protein>
<organism evidence="2 3">
    <name type="scientific">Serratia quinivorans</name>
    <dbReference type="NCBI Taxonomy" id="137545"/>
    <lineage>
        <taxon>Bacteria</taxon>
        <taxon>Pseudomonadati</taxon>
        <taxon>Pseudomonadota</taxon>
        <taxon>Gammaproteobacteria</taxon>
        <taxon>Enterobacterales</taxon>
        <taxon>Yersiniaceae</taxon>
        <taxon>Serratia</taxon>
    </lineage>
</organism>